<organism evidence="1">
    <name type="scientific">marine sediment metagenome</name>
    <dbReference type="NCBI Taxonomy" id="412755"/>
    <lineage>
        <taxon>unclassified sequences</taxon>
        <taxon>metagenomes</taxon>
        <taxon>ecological metagenomes</taxon>
    </lineage>
</organism>
<dbReference type="EMBL" id="LAZR01003966">
    <property type="protein sequence ID" value="KKN13042.1"/>
    <property type="molecule type" value="Genomic_DNA"/>
</dbReference>
<evidence type="ECO:0000313" key="1">
    <source>
        <dbReference type="EMBL" id="KKN13042.1"/>
    </source>
</evidence>
<gene>
    <name evidence="1" type="ORF">LCGC14_1010400</name>
</gene>
<accession>A0A0F9NLU0</accession>
<comment type="caution">
    <text evidence="1">The sequence shown here is derived from an EMBL/GenBank/DDBJ whole genome shotgun (WGS) entry which is preliminary data.</text>
</comment>
<sequence length="50" mass="6012">MIELSKELHGDKEKEILNYISDVRLINIFDNIKVKLYNVLNLKYLKFKSK</sequence>
<protein>
    <submittedName>
        <fullName evidence="1">Uncharacterized protein</fullName>
    </submittedName>
</protein>
<proteinExistence type="predicted"/>
<dbReference type="AlphaFoldDB" id="A0A0F9NLU0"/>
<reference evidence="1" key="1">
    <citation type="journal article" date="2015" name="Nature">
        <title>Complex archaea that bridge the gap between prokaryotes and eukaryotes.</title>
        <authorList>
            <person name="Spang A."/>
            <person name="Saw J.H."/>
            <person name="Jorgensen S.L."/>
            <person name="Zaremba-Niedzwiedzka K."/>
            <person name="Martijn J."/>
            <person name="Lind A.E."/>
            <person name="van Eijk R."/>
            <person name="Schleper C."/>
            <person name="Guy L."/>
            <person name="Ettema T.J."/>
        </authorList>
    </citation>
    <scope>NUCLEOTIDE SEQUENCE</scope>
</reference>
<name>A0A0F9NLU0_9ZZZZ</name>